<feature type="chain" id="PRO_5046274214" description="Glycoside-hydrolase family GH114 TIM-barrel domain-containing protein" evidence="1">
    <location>
        <begin position="23"/>
        <end position="256"/>
    </location>
</feature>
<dbReference type="InterPro" id="IPR004352">
    <property type="entry name" value="GH114_TIM-barrel"/>
</dbReference>
<keyword evidence="1" id="KW-0732">Signal</keyword>
<protein>
    <recommendedName>
        <fullName evidence="2">Glycoside-hydrolase family GH114 TIM-barrel domain-containing protein</fullName>
    </recommendedName>
</protein>
<gene>
    <name evidence="3" type="ORF">J2X11_002586</name>
</gene>
<reference evidence="3 4" key="1">
    <citation type="submission" date="2023-07" db="EMBL/GenBank/DDBJ databases">
        <title>Sorghum-associated microbial communities from plants grown in Nebraska, USA.</title>
        <authorList>
            <person name="Schachtman D."/>
        </authorList>
    </citation>
    <scope>NUCLEOTIDE SEQUENCE [LARGE SCALE GENOMIC DNA]</scope>
    <source>
        <strain evidence="3 4">BE248</strain>
    </source>
</reference>
<organism evidence="3 4">
    <name type="scientific">Aeromicrobium panaciterrae</name>
    <dbReference type="NCBI Taxonomy" id="363861"/>
    <lineage>
        <taxon>Bacteria</taxon>
        <taxon>Bacillati</taxon>
        <taxon>Actinomycetota</taxon>
        <taxon>Actinomycetes</taxon>
        <taxon>Propionibacteriales</taxon>
        <taxon>Nocardioidaceae</taxon>
        <taxon>Aeromicrobium</taxon>
    </lineage>
</organism>
<dbReference type="Gene3D" id="3.20.20.70">
    <property type="entry name" value="Aldolase class I"/>
    <property type="match status" value="1"/>
</dbReference>
<dbReference type="EMBL" id="JAVDWH010000001">
    <property type="protein sequence ID" value="MDR7087747.1"/>
    <property type="molecule type" value="Genomic_DNA"/>
</dbReference>
<dbReference type="Pfam" id="PF03537">
    <property type="entry name" value="Glyco_hydro_114"/>
    <property type="match status" value="1"/>
</dbReference>
<dbReference type="InterPro" id="IPR017853">
    <property type="entry name" value="GH"/>
</dbReference>
<feature type="signal peptide" evidence="1">
    <location>
        <begin position="1"/>
        <end position="22"/>
    </location>
</feature>
<accession>A0ABU1URD8</accession>
<evidence type="ECO:0000313" key="3">
    <source>
        <dbReference type="EMBL" id="MDR7087747.1"/>
    </source>
</evidence>
<dbReference type="PANTHER" id="PTHR35273">
    <property type="entry name" value="ALPHA-1,4 POLYGALACTOSAMINIDASE, PUTATIVE (AFU_ORTHOLOGUE AFUA_3G07890)-RELATED"/>
    <property type="match status" value="1"/>
</dbReference>
<evidence type="ECO:0000259" key="2">
    <source>
        <dbReference type="Pfam" id="PF03537"/>
    </source>
</evidence>
<dbReference type="InterPro" id="IPR013785">
    <property type="entry name" value="Aldolase_TIM"/>
</dbReference>
<dbReference type="RefSeq" id="WP_309971785.1">
    <property type="nucleotide sequence ID" value="NZ_JAVDWH010000001.1"/>
</dbReference>
<comment type="caution">
    <text evidence="3">The sequence shown here is derived from an EMBL/GenBank/DDBJ whole genome shotgun (WGS) entry which is preliminary data.</text>
</comment>
<evidence type="ECO:0000256" key="1">
    <source>
        <dbReference type="SAM" id="SignalP"/>
    </source>
</evidence>
<proteinExistence type="predicted"/>
<dbReference type="PANTHER" id="PTHR35273:SF2">
    <property type="entry name" value="ALPHA-GALACTOSIDASE"/>
    <property type="match status" value="1"/>
</dbReference>
<name>A0ABU1URD8_9ACTN</name>
<feature type="domain" description="Glycoside-hydrolase family GH114 TIM-barrel" evidence="2">
    <location>
        <begin position="31"/>
        <end position="243"/>
    </location>
</feature>
<dbReference type="SUPFAM" id="SSF51445">
    <property type="entry name" value="(Trans)glycosidases"/>
    <property type="match status" value="1"/>
</dbReference>
<sequence length="256" mass="28018">MNTFLAAVAALISIALGLTDVALPPTAGVADYQLGGAYPPADNVEIVTRDRTEQPEAGRYNICYVNAFQTQPGELSFWKSKHPSLLLRHKGKLVIDANWPDEVLLDIRTAAKRRAAADVMGTWFDGCAKDGFNAIEPDNLDSWTRSKGLIKQSEALAFAKQLVARAHGSGLAIAQKNAAEWSSKKIGFDFAVAEECQVYDECGVYTKAYGGHVIEIEYANKPFKTSCAARAGKISIIRRDLDVVPRDDPSYIYRTC</sequence>
<keyword evidence="4" id="KW-1185">Reference proteome</keyword>
<evidence type="ECO:0000313" key="4">
    <source>
        <dbReference type="Proteomes" id="UP001257739"/>
    </source>
</evidence>
<dbReference type="Proteomes" id="UP001257739">
    <property type="component" value="Unassembled WGS sequence"/>
</dbReference>